<dbReference type="HOGENOM" id="CLU_055859_4_1_1"/>
<dbReference type="eggNOG" id="ENOG502RUAF">
    <property type="taxonomic scope" value="Eukaryota"/>
</dbReference>
<feature type="compositionally biased region" description="Low complexity" evidence="1">
    <location>
        <begin position="132"/>
        <end position="148"/>
    </location>
</feature>
<reference evidence="4 5" key="1">
    <citation type="journal article" date="2009" name="PLoS Genet.">
        <title>The genome of Nectria haematococca: contribution of supernumerary chromosomes to gene expansion.</title>
        <authorList>
            <person name="Coleman J.J."/>
            <person name="Rounsley S.D."/>
            <person name="Rodriguez-Carres M."/>
            <person name="Kuo A."/>
            <person name="Wasmann C.C."/>
            <person name="Grimwood J."/>
            <person name="Schmutz J."/>
            <person name="Taga M."/>
            <person name="White G.J."/>
            <person name="Zhou S."/>
            <person name="Schwartz D.C."/>
            <person name="Freitag M."/>
            <person name="Ma L.J."/>
            <person name="Danchin E.G."/>
            <person name="Henrissat B."/>
            <person name="Coutinho P.M."/>
            <person name="Nelson D.R."/>
            <person name="Straney D."/>
            <person name="Napoli C.A."/>
            <person name="Barker B.M."/>
            <person name="Gribskov M."/>
            <person name="Rep M."/>
            <person name="Kroken S."/>
            <person name="Molnar I."/>
            <person name="Rensing C."/>
            <person name="Kennell J.C."/>
            <person name="Zamora J."/>
            <person name="Farman M.L."/>
            <person name="Selker E.U."/>
            <person name="Salamov A."/>
            <person name="Shapiro H."/>
            <person name="Pangilinan J."/>
            <person name="Lindquist E."/>
            <person name="Lamers C."/>
            <person name="Grigoriev I.V."/>
            <person name="Geiser D.M."/>
            <person name="Covert S.F."/>
            <person name="Temporini E."/>
            <person name="Vanetten H.D."/>
        </authorList>
    </citation>
    <scope>NUCLEOTIDE SEQUENCE [LARGE SCALE GENOMIC DNA]</scope>
    <source>
        <strain evidence="5">ATCC MYA-4622 / CBS 123669 / FGSC 9596 / NRRL 45880 / 77-13-4</strain>
    </source>
</reference>
<name>C7ZPD6_FUSV7</name>
<keyword evidence="2" id="KW-1133">Transmembrane helix</keyword>
<dbReference type="VEuPathDB" id="FungiDB:NECHADRAFT_85682"/>
<evidence type="ECO:0000256" key="2">
    <source>
        <dbReference type="SAM" id="Phobius"/>
    </source>
</evidence>
<keyword evidence="5" id="KW-1185">Reference proteome</keyword>
<dbReference type="EMBL" id="GG698970">
    <property type="protein sequence ID" value="EEU34125.1"/>
    <property type="molecule type" value="Genomic_DNA"/>
</dbReference>
<feature type="compositionally biased region" description="Polar residues" evidence="1">
    <location>
        <begin position="155"/>
        <end position="164"/>
    </location>
</feature>
<dbReference type="AlphaFoldDB" id="C7ZPD6"/>
<feature type="region of interest" description="Disordered" evidence="1">
    <location>
        <begin position="238"/>
        <end position="267"/>
    </location>
</feature>
<keyword evidence="3" id="KW-0732">Signal</keyword>
<feature type="transmembrane region" description="Helical" evidence="2">
    <location>
        <begin position="193"/>
        <end position="219"/>
    </location>
</feature>
<keyword evidence="2" id="KW-0472">Membrane</keyword>
<feature type="region of interest" description="Disordered" evidence="1">
    <location>
        <begin position="132"/>
        <end position="193"/>
    </location>
</feature>
<dbReference type="OMA" id="CDSGEYC"/>
<proteinExistence type="predicted"/>
<dbReference type="OrthoDB" id="5215637at2759"/>
<feature type="chain" id="PRO_5002989341" description="Mid2 domain-containing protein" evidence="3">
    <location>
        <begin position="20"/>
        <end position="267"/>
    </location>
</feature>
<dbReference type="RefSeq" id="XP_003039838.1">
    <property type="nucleotide sequence ID" value="XM_003039792.1"/>
</dbReference>
<feature type="signal peptide" evidence="3">
    <location>
        <begin position="1"/>
        <end position="19"/>
    </location>
</feature>
<dbReference type="KEGG" id="nhe:NECHADRAFT_85682"/>
<evidence type="ECO:0000256" key="1">
    <source>
        <dbReference type="SAM" id="MobiDB-lite"/>
    </source>
</evidence>
<evidence type="ECO:0008006" key="6">
    <source>
        <dbReference type="Google" id="ProtNLM"/>
    </source>
</evidence>
<evidence type="ECO:0000256" key="3">
    <source>
        <dbReference type="SAM" id="SignalP"/>
    </source>
</evidence>
<gene>
    <name evidence="4" type="ORF">NECHADRAFT_85682</name>
</gene>
<dbReference type="Proteomes" id="UP000005206">
    <property type="component" value="Chromosome 10"/>
</dbReference>
<sequence>MASSRFILAIALSSTLVHAQCYYPNGEDAPRDVPCKPDAEASACCAEGYICVSTGMCQFVEDVGTGKFARGSCTNQDWSSSECPNFCTEAEGEDTGGTDVTRCQGYTDRFFCPRTQNANVCKDESKALIFSETSEATTTSSSQETTSTAKDEETSSTASTSPNETGPADKDSSSDSDSNSDSNSDSDSSPSPALIGGAIGGSIGGFLLGGSSVWLIFFLRKAKKDALDRSRAVPEVENGYKPKAEMPAESAPAELPGYSVGDRARQD</sequence>
<keyword evidence="2" id="KW-0812">Transmembrane</keyword>
<evidence type="ECO:0000313" key="4">
    <source>
        <dbReference type="EMBL" id="EEU34125.1"/>
    </source>
</evidence>
<feature type="compositionally biased region" description="Low complexity" evidence="1">
    <location>
        <begin position="175"/>
        <end position="193"/>
    </location>
</feature>
<evidence type="ECO:0000313" key="5">
    <source>
        <dbReference type="Proteomes" id="UP000005206"/>
    </source>
</evidence>
<dbReference type="GeneID" id="9677777"/>
<protein>
    <recommendedName>
        <fullName evidence="6">Mid2 domain-containing protein</fullName>
    </recommendedName>
</protein>
<accession>C7ZPD6</accession>
<organism evidence="4 5">
    <name type="scientific">Fusarium vanettenii (strain ATCC MYA-4622 / CBS 123669 / FGSC 9596 / NRRL 45880 / 77-13-4)</name>
    <name type="common">Fusarium solani subsp. pisi</name>
    <dbReference type="NCBI Taxonomy" id="660122"/>
    <lineage>
        <taxon>Eukaryota</taxon>
        <taxon>Fungi</taxon>
        <taxon>Dikarya</taxon>
        <taxon>Ascomycota</taxon>
        <taxon>Pezizomycotina</taxon>
        <taxon>Sordariomycetes</taxon>
        <taxon>Hypocreomycetidae</taxon>
        <taxon>Hypocreales</taxon>
        <taxon>Nectriaceae</taxon>
        <taxon>Fusarium</taxon>
        <taxon>Fusarium solani species complex</taxon>
        <taxon>Fusarium vanettenii</taxon>
    </lineage>
</organism>
<dbReference type="InParanoid" id="C7ZPD6"/>